<dbReference type="RefSeq" id="WP_209455576.1">
    <property type="nucleotide sequence ID" value="NZ_BAAACS010000017.1"/>
</dbReference>
<dbReference type="Proteomes" id="UP000767291">
    <property type="component" value="Unassembled WGS sequence"/>
</dbReference>
<dbReference type="Gene3D" id="3.90.1150.10">
    <property type="entry name" value="Aspartate Aminotransferase, domain 1"/>
    <property type="match status" value="1"/>
</dbReference>
<dbReference type="EC" id="4.1.2.5" evidence="5"/>
<keyword evidence="3" id="KW-0663">Pyridoxal phosphate</keyword>
<evidence type="ECO:0000256" key="1">
    <source>
        <dbReference type="ARBA" id="ARBA00001933"/>
    </source>
</evidence>
<gene>
    <name evidence="5" type="ORF">J2Z43_000367</name>
</gene>
<keyword evidence="6" id="KW-1185">Reference proteome</keyword>
<organism evidence="5 6">
    <name type="scientific">Metaclostridioides mangenotii</name>
    <dbReference type="NCBI Taxonomy" id="1540"/>
    <lineage>
        <taxon>Bacteria</taxon>
        <taxon>Bacillati</taxon>
        <taxon>Bacillota</taxon>
        <taxon>Clostridia</taxon>
        <taxon>Peptostreptococcales</taxon>
        <taxon>Peptostreptococcaceae</taxon>
        <taxon>Metaclostridioides</taxon>
    </lineage>
</organism>
<evidence type="ECO:0000256" key="3">
    <source>
        <dbReference type="ARBA" id="ARBA00022898"/>
    </source>
</evidence>
<dbReference type="InterPro" id="IPR015424">
    <property type="entry name" value="PyrdxlP-dep_Trfase"/>
</dbReference>
<reference evidence="5 6" key="1">
    <citation type="submission" date="2021-03" db="EMBL/GenBank/DDBJ databases">
        <title>Genomic Encyclopedia of Type Strains, Phase IV (KMG-IV): sequencing the most valuable type-strain genomes for metagenomic binning, comparative biology and taxonomic classification.</title>
        <authorList>
            <person name="Goeker M."/>
        </authorList>
    </citation>
    <scope>NUCLEOTIDE SEQUENCE [LARGE SCALE GENOMIC DNA]</scope>
    <source>
        <strain evidence="5 6">DSM 1289</strain>
    </source>
</reference>
<comment type="caution">
    <text evidence="5">The sequence shown here is derived from an EMBL/GenBank/DDBJ whole genome shotgun (WGS) entry which is preliminary data.</text>
</comment>
<feature type="domain" description="Aromatic amino acid beta-eliminating lyase/threonine aldolase" evidence="4">
    <location>
        <begin position="25"/>
        <end position="274"/>
    </location>
</feature>
<dbReference type="PANTHER" id="PTHR48097">
    <property type="entry name" value="L-THREONINE ALDOLASE-RELATED"/>
    <property type="match status" value="1"/>
</dbReference>
<dbReference type="Gene3D" id="3.40.640.10">
    <property type="entry name" value="Type I PLP-dependent aspartate aminotransferase-like (Major domain)"/>
    <property type="match status" value="1"/>
</dbReference>
<accession>A0ABS4E7Q9</accession>
<comment type="cofactor">
    <cofactor evidence="1">
        <name>pyridoxal 5'-phosphate</name>
        <dbReference type="ChEBI" id="CHEBI:597326"/>
    </cofactor>
</comment>
<evidence type="ECO:0000259" key="4">
    <source>
        <dbReference type="Pfam" id="PF01212"/>
    </source>
</evidence>
<sequence length="345" mass="38397">MYSFKNDYSETAHPKVLQRIIDTNMVQAEGYGLDEFSFEAIDTIKAKLKDNSVDVHFISGGTQTNLLATAAFLRAHEAVISAESGHIVGSETGAIEATGHKIYTVPTTDGKLTSDMVKSVFNTHSHTNFSPYPRLVFISNPTEVGTVYDKNELKTLHDCCKELGIYLYVDGARLGCAIALDSVDLSFEDMPKVCDAFYIGGTKNGAMFGEALVINNDNLKGHFRWHLKQRGGLLAKTRAMSTQFTELMSNNLYEDLASHANEMSNILREGIIKAGYSFGVDSPTNQTFAEIPNDVLKELEKKYIYTPWDVVDENTMLVRFITSWATSKEKVEEFVKDILAIKVNK</sequence>
<dbReference type="InterPro" id="IPR015422">
    <property type="entry name" value="PyrdxlP-dep_Trfase_small"/>
</dbReference>
<dbReference type="GO" id="GO:0004793">
    <property type="term" value="F:threonine aldolase activity"/>
    <property type="evidence" value="ECO:0007669"/>
    <property type="project" value="UniProtKB-EC"/>
</dbReference>
<comment type="similarity">
    <text evidence="2">Belongs to the threonine aldolase family.</text>
</comment>
<evidence type="ECO:0000256" key="2">
    <source>
        <dbReference type="ARBA" id="ARBA00006966"/>
    </source>
</evidence>
<dbReference type="PANTHER" id="PTHR48097:SF5">
    <property type="entry name" value="LOW SPECIFICITY L-THREONINE ALDOLASE"/>
    <property type="match status" value="1"/>
</dbReference>
<keyword evidence="5" id="KW-0456">Lyase</keyword>
<evidence type="ECO:0000313" key="6">
    <source>
        <dbReference type="Proteomes" id="UP000767291"/>
    </source>
</evidence>
<evidence type="ECO:0000313" key="5">
    <source>
        <dbReference type="EMBL" id="MBP1853977.1"/>
    </source>
</evidence>
<dbReference type="InterPro" id="IPR015421">
    <property type="entry name" value="PyrdxlP-dep_Trfase_major"/>
</dbReference>
<dbReference type="SUPFAM" id="SSF53383">
    <property type="entry name" value="PLP-dependent transferases"/>
    <property type="match status" value="1"/>
</dbReference>
<protein>
    <submittedName>
        <fullName evidence="5">Threonine aldolase</fullName>
        <ecNumber evidence="5">4.1.2.5</ecNumber>
    </submittedName>
</protein>
<name>A0ABS4E7Q9_9FIRM</name>
<dbReference type="InterPro" id="IPR001597">
    <property type="entry name" value="ArAA_b-elim_lyase/Thr_aldolase"/>
</dbReference>
<proteinExistence type="inferred from homology"/>
<dbReference type="EMBL" id="JAGGJX010000001">
    <property type="protein sequence ID" value="MBP1853977.1"/>
    <property type="molecule type" value="Genomic_DNA"/>
</dbReference>
<dbReference type="Pfam" id="PF01212">
    <property type="entry name" value="Beta_elim_lyase"/>
    <property type="match status" value="1"/>
</dbReference>